<dbReference type="InterPro" id="IPR037150">
    <property type="entry name" value="H-NS_C_dom_sf"/>
</dbReference>
<sequence length="104" mass="11576">MSVDLSKMSHKELETLQEDVKSAIKSAYERDRVEARKAAEKAVAEYGFSLDEVAGGARKTKLSKTAAKYANPSDRTQTWTGKGRQPNWFRELVNNGTPAETLEV</sequence>
<dbReference type="SMART" id="SM00528">
    <property type="entry name" value="HNS"/>
    <property type="match status" value="1"/>
</dbReference>
<evidence type="ECO:0000259" key="2">
    <source>
        <dbReference type="SMART" id="SM00528"/>
    </source>
</evidence>
<accession>A0A0F9QWG3</accession>
<evidence type="ECO:0000313" key="3">
    <source>
        <dbReference type="EMBL" id="KKN41317.1"/>
    </source>
</evidence>
<gene>
    <name evidence="3" type="ORF">LCGC14_0724650</name>
</gene>
<dbReference type="EMBL" id="LAZR01001655">
    <property type="protein sequence ID" value="KKN41317.1"/>
    <property type="molecule type" value="Genomic_DNA"/>
</dbReference>
<proteinExistence type="predicted"/>
<reference evidence="3" key="1">
    <citation type="journal article" date="2015" name="Nature">
        <title>Complex archaea that bridge the gap between prokaryotes and eukaryotes.</title>
        <authorList>
            <person name="Spang A."/>
            <person name="Saw J.H."/>
            <person name="Jorgensen S.L."/>
            <person name="Zaremba-Niedzwiedzka K."/>
            <person name="Martijn J."/>
            <person name="Lind A.E."/>
            <person name="van Eijk R."/>
            <person name="Schleper C."/>
            <person name="Guy L."/>
            <person name="Ettema T.J."/>
        </authorList>
    </citation>
    <scope>NUCLEOTIDE SEQUENCE</scope>
</reference>
<dbReference type="AlphaFoldDB" id="A0A0F9QWG3"/>
<feature type="region of interest" description="Disordered" evidence="1">
    <location>
        <begin position="65"/>
        <end position="104"/>
    </location>
</feature>
<dbReference type="Pfam" id="PF00816">
    <property type="entry name" value="Histone_HNS"/>
    <property type="match status" value="1"/>
</dbReference>
<organism evidence="3">
    <name type="scientific">marine sediment metagenome</name>
    <dbReference type="NCBI Taxonomy" id="412755"/>
    <lineage>
        <taxon>unclassified sequences</taxon>
        <taxon>metagenomes</taxon>
        <taxon>ecological metagenomes</taxon>
    </lineage>
</organism>
<protein>
    <recommendedName>
        <fullName evidence="2">DNA-binding protein H-NS-like C-terminal domain-containing protein</fullName>
    </recommendedName>
</protein>
<feature type="domain" description="DNA-binding protein H-NS-like C-terminal" evidence="2">
    <location>
        <begin position="59"/>
        <end position="104"/>
    </location>
</feature>
<name>A0A0F9QWG3_9ZZZZ</name>
<dbReference type="Gene3D" id="4.10.430.10">
    <property type="entry name" value="Histone-like protein H-NS, C-terminal domain"/>
    <property type="match status" value="1"/>
</dbReference>
<comment type="caution">
    <text evidence="3">The sequence shown here is derived from an EMBL/GenBank/DDBJ whole genome shotgun (WGS) entry which is preliminary data.</text>
</comment>
<evidence type="ECO:0000256" key="1">
    <source>
        <dbReference type="SAM" id="MobiDB-lite"/>
    </source>
</evidence>
<dbReference type="InterPro" id="IPR027444">
    <property type="entry name" value="H-NS_C_dom"/>
</dbReference>
<dbReference type="SUPFAM" id="SSF81273">
    <property type="entry name" value="H-NS histone-like proteins"/>
    <property type="match status" value="1"/>
</dbReference>
<dbReference type="GO" id="GO:0003677">
    <property type="term" value="F:DNA binding"/>
    <property type="evidence" value="ECO:0007669"/>
    <property type="project" value="InterPro"/>
</dbReference>